<dbReference type="InterPro" id="IPR013088">
    <property type="entry name" value="Znf_NHR/GATA"/>
</dbReference>
<dbReference type="OrthoDB" id="2162994at2759"/>
<dbReference type="CDD" id="cd00202">
    <property type="entry name" value="ZnF_GATA"/>
    <property type="match status" value="1"/>
</dbReference>
<dbReference type="AlphaFoldDB" id="A0A9D4UIB9"/>
<keyword evidence="2 4" id="KW-0863">Zinc-finger</keyword>
<gene>
    <name evidence="7" type="ORF">GOP47_0016715</name>
</gene>
<evidence type="ECO:0000259" key="6">
    <source>
        <dbReference type="PROSITE" id="PS50114"/>
    </source>
</evidence>
<dbReference type="SUPFAM" id="SSF57716">
    <property type="entry name" value="Glucocorticoid receptor-like (DNA-binding domain)"/>
    <property type="match status" value="1"/>
</dbReference>
<feature type="compositionally biased region" description="Low complexity" evidence="5">
    <location>
        <begin position="35"/>
        <end position="54"/>
    </location>
</feature>
<feature type="region of interest" description="Disordered" evidence="5">
    <location>
        <begin position="33"/>
        <end position="55"/>
    </location>
</feature>
<evidence type="ECO:0000256" key="2">
    <source>
        <dbReference type="ARBA" id="ARBA00022771"/>
    </source>
</evidence>
<dbReference type="PROSITE" id="PS50114">
    <property type="entry name" value="GATA_ZN_FINGER_2"/>
    <property type="match status" value="1"/>
</dbReference>
<protein>
    <recommendedName>
        <fullName evidence="6">GATA-type domain-containing protein</fullName>
    </recommendedName>
</protein>
<dbReference type="SMART" id="SM00401">
    <property type="entry name" value="ZnF_GATA"/>
    <property type="match status" value="1"/>
</dbReference>
<evidence type="ECO:0000256" key="4">
    <source>
        <dbReference type="PROSITE-ProRule" id="PRU00094"/>
    </source>
</evidence>
<sequence length="413" mass="43687">MLPSSSSQLARYGHINHYKKFWLLQSTHLENQEQSSSSSTLSLGSSSSTAAPSGHAIKEISRTPSLVAQQMNGDTQHHAIIGPHYGICRIDMAATTSSSRGNNGCSAPTYCPNEPANLMSPYFTNTPGYGLQASSVTSLRRESGGPQLSLAVTCENVEFMKSVNCKWQPSSTPSLPQSNEQQQLVLHTSVAGASEETKFISSVEEKRVCNGTAAGTLSTASELHLRIGSQTHLGSALQCTNSSIYATTPTSGCPPSSGYLRTCTLCGTTRTPLWRSGPNGPKSLCNACGIRVKKTKRLEAALQATSGRSPLPSTMSAFKGALKRKLSSEAGQKDATFHKKKRSTSIFGSQNSLAKQIVAGHMSRKTGGLCDNGIPKVAKYSESGRSSANIFAEDVEEGAVLLMALSCSGLVLS</sequence>
<dbReference type="InterPro" id="IPR052138">
    <property type="entry name" value="GATA_ZnFinger_Domain"/>
</dbReference>
<evidence type="ECO:0000256" key="5">
    <source>
        <dbReference type="SAM" id="MobiDB-lite"/>
    </source>
</evidence>
<proteinExistence type="predicted"/>
<accession>A0A9D4UIB9</accession>
<feature type="domain" description="GATA-type" evidence="6">
    <location>
        <begin position="261"/>
        <end position="293"/>
    </location>
</feature>
<dbReference type="Proteomes" id="UP000886520">
    <property type="component" value="Chromosome 16"/>
</dbReference>
<comment type="caution">
    <text evidence="7">The sequence shown here is derived from an EMBL/GenBank/DDBJ whole genome shotgun (WGS) entry which is preliminary data.</text>
</comment>
<dbReference type="EMBL" id="JABFUD020000016">
    <property type="protein sequence ID" value="KAI5068370.1"/>
    <property type="molecule type" value="Genomic_DNA"/>
</dbReference>
<dbReference type="PANTHER" id="PTHR47255:SF4">
    <property type="entry name" value="GATA ZINC FINGER DOMAIN-CONTAINING PROTEIN 12"/>
    <property type="match status" value="1"/>
</dbReference>
<evidence type="ECO:0000256" key="3">
    <source>
        <dbReference type="ARBA" id="ARBA00022833"/>
    </source>
</evidence>
<dbReference type="GO" id="GO:0006355">
    <property type="term" value="P:regulation of DNA-templated transcription"/>
    <property type="evidence" value="ECO:0007669"/>
    <property type="project" value="InterPro"/>
</dbReference>
<dbReference type="GO" id="GO:0008270">
    <property type="term" value="F:zinc ion binding"/>
    <property type="evidence" value="ECO:0007669"/>
    <property type="project" value="UniProtKB-KW"/>
</dbReference>
<name>A0A9D4UIB9_ADICA</name>
<dbReference type="GO" id="GO:0043565">
    <property type="term" value="F:sequence-specific DNA binding"/>
    <property type="evidence" value="ECO:0007669"/>
    <property type="project" value="InterPro"/>
</dbReference>
<evidence type="ECO:0000256" key="1">
    <source>
        <dbReference type="ARBA" id="ARBA00022723"/>
    </source>
</evidence>
<keyword evidence="3" id="KW-0862">Zinc</keyword>
<dbReference type="InterPro" id="IPR000679">
    <property type="entry name" value="Znf_GATA"/>
</dbReference>
<evidence type="ECO:0000313" key="8">
    <source>
        <dbReference type="Proteomes" id="UP000886520"/>
    </source>
</evidence>
<reference evidence="7" key="1">
    <citation type="submission" date="2021-01" db="EMBL/GenBank/DDBJ databases">
        <title>Adiantum capillus-veneris genome.</title>
        <authorList>
            <person name="Fang Y."/>
            <person name="Liao Q."/>
        </authorList>
    </citation>
    <scope>NUCLEOTIDE SEQUENCE</scope>
    <source>
        <strain evidence="7">H3</strain>
        <tissue evidence="7">Leaf</tissue>
    </source>
</reference>
<dbReference type="Pfam" id="PF00320">
    <property type="entry name" value="GATA"/>
    <property type="match status" value="1"/>
</dbReference>
<dbReference type="PANTHER" id="PTHR47255">
    <property type="entry name" value="GATA TRANSCRIPTION FACTOR 22-RELATED"/>
    <property type="match status" value="1"/>
</dbReference>
<dbReference type="Gene3D" id="3.30.50.10">
    <property type="entry name" value="Erythroid Transcription Factor GATA-1, subunit A"/>
    <property type="match status" value="1"/>
</dbReference>
<keyword evidence="8" id="KW-1185">Reference proteome</keyword>
<evidence type="ECO:0000313" key="7">
    <source>
        <dbReference type="EMBL" id="KAI5068370.1"/>
    </source>
</evidence>
<keyword evidence="1" id="KW-0479">Metal-binding</keyword>
<organism evidence="7 8">
    <name type="scientific">Adiantum capillus-veneris</name>
    <name type="common">Maidenhair fern</name>
    <dbReference type="NCBI Taxonomy" id="13818"/>
    <lineage>
        <taxon>Eukaryota</taxon>
        <taxon>Viridiplantae</taxon>
        <taxon>Streptophyta</taxon>
        <taxon>Embryophyta</taxon>
        <taxon>Tracheophyta</taxon>
        <taxon>Polypodiopsida</taxon>
        <taxon>Polypodiidae</taxon>
        <taxon>Polypodiales</taxon>
        <taxon>Pteridineae</taxon>
        <taxon>Pteridaceae</taxon>
        <taxon>Vittarioideae</taxon>
        <taxon>Adiantum</taxon>
    </lineage>
</organism>